<keyword evidence="2 8" id="KW-0812">Transmembrane</keyword>
<evidence type="ECO:0000256" key="3">
    <source>
        <dbReference type="ARBA" id="ARBA00022729"/>
    </source>
</evidence>
<accession>A0A3P8T5H2</accession>
<comment type="caution">
    <text evidence="8">Lacks conserved residue(s) required for the propagation of feature annotation.</text>
</comment>
<keyword evidence="5 9" id="KW-1133">Transmembrane helix</keyword>
<dbReference type="GO" id="GO:0005886">
    <property type="term" value="C:plasma membrane"/>
    <property type="evidence" value="ECO:0007669"/>
    <property type="project" value="TreeGrafter"/>
</dbReference>
<keyword evidence="7" id="KW-0325">Glycoprotein</keyword>
<reference evidence="11 12" key="1">
    <citation type="submission" date="2018-03" db="EMBL/GenBank/DDBJ databases">
        <title>Finding Nemo's genes: A chromosome-scale reference assembly of the genome of the orange clownfish Amphiprion percula.</title>
        <authorList>
            <person name="Lehmann R."/>
        </authorList>
    </citation>
    <scope>NUCLEOTIDE SEQUENCE</scope>
</reference>
<reference evidence="11" key="3">
    <citation type="submission" date="2025-09" db="UniProtKB">
        <authorList>
            <consortium name="Ensembl"/>
        </authorList>
    </citation>
    <scope>IDENTIFICATION</scope>
</reference>
<dbReference type="STRING" id="161767.ENSAPEP00000020565"/>
<dbReference type="GO" id="GO:0031902">
    <property type="term" value="C:late endosome membrane"/>
    <property type="evidence" value="ECO:0007669"/>
    <property type="project" value="TreeGrafter"/>
</dbReference>
<evidence type="ECO:0000256" key="4">
    <source>
        <dbReference type="ARBA" id="ARBA00022753"/>
    </source>
</evidence>
<dbReference type="Pfam" id="PF01299">
    <property type="entry name" value="Lamp2-like_luminal"/>
    <property type="match status" value="1"/>
</dbReference>
<evidence type="ECO:0000256" key="8">
    <source>
        <dbReference type="PROSITE-ProRule" id="PRU00740"/>
    </source>
</evidence>
<dbReference type="PROSITE" id="PS51407">
    <property type="entry name" value="LAMP_3"/>
    <property type="match status" value="1"/>
</dbReference>
<evidence type="ECO:0000259" key="10">
    <source>
        <dbReference type="Pfam" id="PF01299"/>
    </source>
</evidence>
<comment type="similarity">
    <text evidence="8">Belongs to the LAMP family.</text>
</comment>
<evidence type="ECO:0000313" key="11">
    <source>
        <dbReference type="Ensembl" id="ENSAPEP00000020565.1"/>
    </source>
</evidence>
<evidence type="ECO:0000256" key="9">
    <source>
        <dbReference type="SAM" id="Phobius"/>
    </source>
</evidence>
<evidence type="ECO:0000313" key="12">
    <source>
        <dbReference type="Proteomes" id="UP000265080"/>
    </source>
</evidence>
<comment type="subcellular location">
    <subcellularLocation>
        <location evidence="1">Endosome membrane</location>
        <topology evidence="1">Single-pass type I membrane protein</topology>
    </subcellularLocation>
    <subcellularLocation>
        <location evidence="8">Lysosome membrane</location>
        <topology evidence="8">Single-pass type I membrane protein</topology>
    </subcellularLocation>
</comment>
<keyword evidence="12" id="KW-1185">Reference proteome</keyword>
<reference evidence="11" key="2">
    <citation type="submission" date="2025-08" db="UniProtKB">
        <authorList>
            <consortium name="Ensembl"/>
        </authorList>
    </citation>
    <scope>IDENTIFICATION</scope>
</reference>
<feature type="disulfide bond" evidence="8">
    <location>
        <begin position="132"/>
        <end position="169"/>
    </location>
</feature>
<proteinExistence type="inferred from homology"/>
<evidence type="ECO:0000256" key="6">
    <source>
        <dbReference type="ARBA" id="ARBA00023136"/>
    </source>
</evidence>
<dbReference type="GO" id="GO:0005765">
    <property type="term" value="C:lysosomal membrane"/>
    <property type="evidence" value="ECO:0007669"/>
    <property type="project" value="UniProtKB-SubCell"/>
</dbReference>
<keyword evidence="6 8" id="KW-0472">Membrane</keyword>
<dbReference type="InterPro" id="IPR002000">
    <property type="entry name" value="Lysosome-assoc_membr_glycop"/>
</dbReference>
<keyword evidence="8" id="KW-1015">Disulfide bond</keyword>
<evidence type="ECO:0000256" key="5">
    <source>
        <dbReference type="ARBA" id="ARBA00022989"/>
    </source>
</evidence>
<dbReference type="AlphaFoldDB" id="A0A3P8T5H2"/>
<evidence type="ECO:0000256" key="1">
    <source>
        <dbReference type="ARBA" id="ARBA00004530"/>
    </source>
</evidence>
<protein>
    <recommendedName>
        <fullName evidence="10">Lysosome-associated membrane glycoprotein 2-like luminal domain-containing protein</fullName>
    </recommendedName>
</protein>
<dbReference type="InterPro" id="IPR048528">
    <property type="entry name" value="Lamp2-like_luminal"/>
</dbReference>
<dbReference type="GO" id="GO:0072594">
    <property type="term" value="P:establishment of protein localization to organelle"/>
    <property type="evidence" value="ECO:0007669"/>
    <property type="project" value="TreeGrafter"/>
</dbReference>
<name>A0A3P8T5H2_AMPPE</name>
<dbReference type="PANTHER" id="PTHR11506:SF30">
    <property type="entry name" value="LYSOSOME-ASSOCIATED MEMBRANE GLYCOPROTEIN 3"/>
    <property type="match status" value="1"/>
</dbReference>
<organism evidence="11 12">
    <name type="scientific">Amphiprion percula</name>
    <name type="common">Orange clownfish</name>
    <name type="synonym">Lutjanus percula</name>
    <dbReference type="NCBI Taxonomy" id="161767"/>
    <lineage>
        <taxon>Eukaryota</taxon>
        <taxon>Metazoa</taxon>
        <taxon>Chordata</taxon>
        <taxon>Craniata</taxon>
        <taxon>Vertebrata</taxon>
        <taxon>Euteleostomi</taxon>
        <taxon>Actinopterygii</taxon>
        <taxon>Neopterygii</taxon>
        <taxon>Teleostei</taxon>
        <taxon>Neoteleostei</taxon>
        <taxon>Acanthomorphata</taxon>
        <taxon>Ovalentaria</taxon>
        <taxon>Pomacentridae</taxon>
        <taxon>Amphiprion</taxon>
    </lineage>
</organism>
<dbReference type="OMA" id="GPEVECW"/>
<dbReference type="PANTHER" id="PTHR11506">
    <property type="entry name" value="LYSOSOME-ASSOCIATED MEMBRANE GLYCOPROTEIN"/>
    <property type="match status" value="1"/>
</dbReference>
<feature type="domain" description="Lysosome-associated membrane glycoprotein 2-like luminal" evidence="10">
    <location>
        <begin position="17"/>
        <end position="158"/>
    </location>
</feature>
<feature type="transmembrane region" description="Helical" evidence="9">
    <location>
        <begin position="177"/>
        <end position="200"/>
    </location>
</feature>
<keyword evidence="4" id="KW-0967">Endosome</keyword>
<evidence type="ECO:0000256" key="7">
    <source>
        <dbReference type="ARBA" id="ARBA00023180"/>
    </source>
</evidence>
<evidence type="ECO:0000256" key="2">
    <source>
        <dbReference type="ARBA" id="ARBA00022692"/>
    </source>
</evidence>
<keyword evidence="8" id="KW-0458">Lysosome</keyword>
<dbReference type="Gene3D" id="2.40.160.110">
    <property type="match status" value="1"/>
</dbReference>
<dbReference type="Ensembl" id="ENSAPET00000021115.1">
    <property type="protein sequence ID" value="ENSAPEP00000020565.1"/>
    <property type="gene ID" value="ENSAPEG00000014683.1"/>
</dbReference>
<sequence>SEAQIYQPVLQPSEKPPSTGTYLLNNRVGKPCIKATMGAEYIVTEKKKTWYFNLDPSSVIISGSCGEEAAVLSLLLPDKAAGLQFTFRKENNFFYVTNLTAHLSPQPVFKTYSGLITHKKLFTAANSQSFKCKSVNLLLMSTELKIKLVPLQMQAFSVPIAGYGPEVECWADFSKRLIPTILGATVVGLLLIAALTSLFIRDRRRHGYERL</sequence>
<dbReference type="Proteomes" id="UP000265080">
    <property type="component" value="Chromosome 2"/>
</dbReference>
<keyword evidence="3" id="KW-0732">Signal</keyword>
<dbReference type="GeneTree" id="ENSGT00950000182899"/>